<protein>
    <submittedName>
        <fullName evidence="1">Uncharacterized protein</fullName>
    </submittedName>
</protein>
<name>A0A5S4UUR7_9MICO</name>
<reference evidence="1 2" key="1">
    <citation type="submission" date="2019-08" db="EMBL/GenBank/DDBJ databases">
        <authorList>
            <person name="Hu J."/>
        </authorList>
    </citation>
    <scope>NUCLEOTIDE SEQUENCE [LARGE SCALE GENOMIC DNA]</scope>
    <source>
        <strain evidence="1 2">NEAU-184</strain>
    </source>
</reference>
<evidence type="ECO:0000313" key="2">
    <source>
        <dbReference type="Proteomes" id="UP000325243"/>
    </source>
</evidence>
<keyword evidence="2" id="KW-1185">Reference proteome</keyword>
<proteinExistence type="predicted"/>
<accession>A0A5S4UUR7</accession>
<dbReference type="EMBL" id="VSSB01000002">
    <property type="protein sequence ID" value="TYL50272.1"/>
    <property type="molecule type" value="Genomic_DNA"/>
</dbReference>
<sequence length="91" mass="9754">MASPRIYSAEDALTVTAFPLSDDVGYVVRVGDGDLDGVFLGSVFHEEGRWEAFAPPGADGAPRLLGSHEDLDDLITDVFLSQVRLGDGSDW</sequence>
<evidence type="ECO:0000313" key="1">
    <source>
        <dbReference type="EMBL" id="TYL50272.1"/>
    </source>
</evidence>
<comment type="caution">
    <text evidence="1">The sequence shown here is derived from an EMBL/GenBank/DDBJ whole genome shotgun (WGS) entry which is preliminary data.</text>
</comment>
<gene>
    <name evidence="1" type="ORF">FYC51_13695</name>
</gene>
<organism evidence="1 2">
    <name type="scientific">Agromyces mariniharenae</name>
    <dbReference type="NCBI Taxonomy" id="2604423"/>
    <lineage>
        <taxon>Bacteria</taxon>
        <taxon>Bacillati</taxon>
        <taxon>Actinomycetota</taxon>
        <taxon>Actinomycetes</taxon>
        <taxon>Micrococcales</taxon>
        <taxon>Microbacteriaceae</taxon>
        <taxon>Agromyces</taxon>
    </lineage>
</organism>
<dbReference type="Proteomes" id="UP000325243">
    <property type="component" value="Unassembled WGS sequence"/>
</dbReference>
<dbReference type="RefSeq" id="WP_148734374.1">
    <property type="nucleotide sequence ID" value="NZ_VSSB01000002.1"/>
</dbReference>
<dbReference type="AlphaFoldDB" id="A0A5S4UUR7"/>